<dbReference type="PANTHER" id="PTHR10859:SF91">
    <property type="entry name" value="DOLICHYL-PHOSPHATE BETA-GLUCOSYLTRANSFERASE"/>
    <property type="match status" value="1"/>
</dbReference>
<dbReference type="GO" id="GO:0016757">
    <property type="term" value="F:glycosyltransferase activity"/>
    <property type="evidence" value="ECO:0007669"/>
    <property type="project" value="UniProtKB-KW"/>
</dbReference>
<comment type="caution">
    <text evidence="3">The sequence shown here is derived from an EMBL/GenBank/DDBJ whole genome shotgun (WGS) entry which is preliminary data.</text>
</comment>
<dbReference type="EMBL" id="JAVREI010000005">
    <property type="protein sequence ID" value="MDT0276276.1"/>
    <property type="molecule type" value="Genomic_DNA"/>
</dbReference>
<dbReference type="Gene3D" id="3.90.550.10">
    <property type="entry name" value="Spore Coat Polysaccharide Biosynthesis Protein SpsA, Chain A"/>
    <property type="match status" value="1"/>
</dbReference>
<dbReference type="PANTHER" id="PTHR10859">
    <property type="entry name" value="GLYCOSYL TRANSFERASE"/>
    <property type="match status" value="1"/>
</dbReference>
<proteinExistence type="predicted"/>
<evidence type="ECO:0000313" key="4">
    <source>
        <dbReference type="Proteomes" id="UP001183222"/>
    </source>
</evidence>
<feature type="domain" description="Glycosyltransferase 2-like" evidence="2">
    <location>
        <begin position="57"/>
        <end position="222"/>
    </location>
</feature>
<keyword evidence="3" id="KW-0808">Transferase</keyword>
<reference evidence="4" key="1">
    <citation type="submission" date="2023-07" db="EMBL/GenBank/DDBJ databases">
        <title>30 novel species of actinomycetes from the DSMZ collection.</title>
        <authorList>
            <person name="Nouioui I."/>
        </authorList>
    </citation>
    <scope>NUCLEOTIDE SEQUENCE [LARGE SCALE GENOMIC DNA]</scope>
    <source>
        <strain evidence="4">DSM 46792</strain>
    </source>
</reference>
<evidence type="ECO:0000313" key="3">
    <source>
        <dbReference type="EMBL" id="MDT0276276.1"/>
    </source>
</evidence>
<dbReference type="InterPro" id="IPR029044">
    <property type="entry name" value="Nucleotide-diphossugar_trans"/>
</dbReference>
<dbReference type="InterPro" id="IPR001173">
    <property type="entry name" value="Glyco_trans_2-like"/>
</dbReference>
<name>A0ABU2K7V5_9ACTN</name>
<accession>A0ABU2K7V5</accession>
<dbReference type="Proteomes" id="UP001183222">
    <property type="component" value="Unassembled WGS sequence"/>
</dbReference>
<keyword evidence="4" id="KW-1185">Reference proteome</keyword>
<dbReference type="EC" id="2.4.-.-" evidence="3"/>
<gene>
    <name evidence="3" type="ORF">RM425_10240</name>
</gene>
<sequence length="291" mass="30769">MTRPASAAGAEPMDGSTGTLHALRPVLVPLRGQRDTAPATERPEAPAVSLPTVDLEIAIPAYNEASRLPETLRRTVDFLREQSWSSRLVVVDNGSSDGTADVVRAFSAATDGTVPVEVVGCARPGKGAAVRRALLRSRSRFVGFFDADLATPVETLGTVMALLQSGATAVVGSRHAPGACFVEHQPATRRLGGAAFRVMARSLVSDVHDTQCGFKFFDRAALVPALATCRTTGFAFDVELLRHLQDAGAEIVEVPVAWSHADGSSFSPWRDGMSAFRAVLQLQRGAAGYAS</sequence>
<dbReference type="RefSeq" id="WP_311345088.1">
    <property type="nucleotide sequence ID" value="NZ_JAVREI010000005.1"/>
</dbReference>
<evidence type="ECO:0000256" key="1">
    <source>
        <dbReference type="SAM" id="MobiDB-lite"/>
    </source>
</evidence>
<feature type="region of interest" description="Disordered" evidence="1">
    <location>
        <begin position="1"/>
        <end position="20"/>
    </location>
</feature>
<dbReference type="SUPFAM" id="SSF53448">
    <property type="entry name" value="Nucleotide-diphospho-sugar transferases"/>
    <property type="match status" value="1"/>
</dbReference>
<organism evidence="3 4">
    <name type="scientific">Blastococcus goldschmidtiae</name>
    <dbReference type="NCBI Taxonomy" id="3075546"/>
    <lineage>
        <taxon>Bacteria</taxon>
        <taxon>Bacillati</taxon>
        <taxon>Actinomycetota</taxon>
        <taxon>Actinomycetes</taxon>
        <taxon>Geodermatophilales</taxon>
        <taxon>Geodermatophilaceae</taxon>
        <taxon>Blastococcus</taxon>
    </lineage>
</organism>
<protein>
    <submittedName>
        <fullName evidence="3">Glycosyltransferase</fullName>
        <ecNumber evidence="3">2.4.-.-</ecNumber>
    </submittedName>
</protein>
<keyword evidence="3" id="KW-0328">Glycosyltransferase</keyword>
<evidence type="ECO:0000259" key="2">
    <source>
        <dbReference type="Pfam" id="PF00535"/>
    </source>
</evidence>
<dbReference type="Pfam" id="PF00535">
    <property type="entry name" value="Glycos_transf_2"/>
    <property type="match status" value="1"/>
</dbReference>